<dbReference type="InterPro" id="IPR036280">
    <property type="entry name" value="Multihaem_cyt_sf"/>
</dbReference>
<keyword evidence="5" id="KW-0479">Metal-binding</keyword>
<dbReference type="InterPro" id="IPR003321">
    <property type="entry name" value="Cyt_c552"/>
</dbReference>
<evidence type="ECO:0000256" key="5">
    <source>
        <dbReference type="ARBA" id="ARBA00022723"/>
    </source>
</evidence>
<keyword evidence="13" id="KW-1185">Reference proteome</keyword>
<dbReference type="Gene3D" id="1.10.1130.10">
    <property type="entry name" value="Flavocytochrome C3, Chain A"/>
    <property type="match status" value="1"/>
</dbReference>
<comment type="subcellular location">
    <subcellularLocation>
        <location evidence="1">Cell envelope</location>
    </subcellularLocation>
</comment>
<dbReference type="Gene3D" id="1.20.140.10">
    <property type="entry name" value="Butyryl-CoA Dehydrogenase, subunit A, domain 3"/>
    <property type="match status" value="1"/>
</dbReference>
<keyword evidence="6" id="KW-0732">Signal</keyword>
<keyword evidence="8 12" id="KW-0560">Oxidoreductase</keyword>
<dbReference type="Proteomes" id="UP000789803">
    <property type="component" value="Unassembled WGS sequence"/>
</dbReference>
<name>A0ABM8QA69_9BACT</name>
<dbReference type="SUPFAM" id="SSF48695">
    <property type="entry name" value="Multiheme cytochromes"/>
    <property type="match status" value="1"/>
</dbReference>
<dbReference type="PANTHER" id="PTHR30633">
    <property type="entry name" value="CYTOCHROME C-552 RESPIRATORY NITRITE REDUCTASE"/>
    <property type="match status" value="1"/>
</dbReference>
<comment type="similarity">
    <text evidence="2">Belongs to the cytochrome c-552 family.</text>
</comment>
<evidence type="ECO:0000256" key="8">
    <source>
        <dbReference type="ARBA" id="ARBA00023002"/>
    </source>
</evidence>
<dbReference type="Pfam" id="PF02335">
    <property type="entry name" value="Cytochrom_C552"/>
    <property type="match status" value="2"/>
</dbReference>
<evidence type="ECO:0000256" key="3">
    <source>
        <dbReference type="ARBA" id="ARBA00011887"/>
    </source>
</evidence>
<evidence type="ECO:0000256" key="6">
    <source>
        <dbReference type="ARBA" id="ARBA00022729"/>
    </source>
</evidence>
<comment type="caution">
    <text evidence="12">The sequence shown here is derived from an EMBL/GenBank/DDBJ whole genome shotgun (WGS) entry which is preliminary data.</text>
</comment>
<dbReference type="EC" id="1.7.2.2" evidence="3"/>
<dbReference type="GO" id="GO:0042279">
    <property type="term" value="F:nitrite reductase (cytochrome, ammonia-forming) activity"/>
    <property type="evidence" value="ECO:0007669"/>
    <property type="project" value="UniProtKB-EC"/>
</dbReference>
<keyword evidence="7" id="KW-0106">Calcium</keyword>
<protein>
    <recommendedName>
        <fullName evidence="3">nitrite reductase (cytochrome; ammonia-forming)</fullName>
        <ecNumber evidence="3">1.7.2.2</ecNumber>
    </recommendedName>
</protein>
<reference evidence="12 13" key="1">
    <citation type="submission" date="2020-11" db="EMBL/GenBank/DDBJ databases">
        <authorList>
            <person name="Peeters C."/>
        </authorList>
    </citation>
    <scope>NUCLEOTIDE SEQUENCE [LARGE SCALE GENOMIC DNA]</scope>
    <source>
        <strain evidence="12 13">LMG 7974</strain>
    </source>
</reference>
<comment type="catalytic activity">
    <reaction evidence="10">
        <text>6 Fe(III)-[cytochrome c] + NH4(+) + 2 H2O = 6 Fe(II)-[cytochrome c] + nitrite + 8 H(+)</text>
        <dbReference type="Rhea" id="RHEA:13089"/>
        <dbReference type="Rhea" id="RHEA-COMP:10350"/>
        <dbReference type="Rhea" id="RHEA-COMP:14399"/>
        <dbReference type="ChEBI" id="CHEBI:15377"/>
        <dbReference type="ChEBI" id="CHEBI:15378"/>
        <dbReference type="ChEBI" id="CHEBI:16301"/>
        <dbReference type="ChEBI" id="CHEBI:28938"/>
        <dbReference type="ChEBI" id="CHEBI:29033"/>
        <dbReference type="ChEBI" id="CHEBI:29034"/>
        <dbReference type="EC" id="1.7.2.2"/>
    </reaction>
</comment>
<dbReference type="EMBL" id="CAJHOF010000026">
    <property type="protein sequence ID" value="CAD7289757.1"/>
    <property type="molecule type" value="Genomic_DNA"/>
</dbReference>
<organism evidence="12 13">
    <name type="scientific">Campylobacter majalis</name>
    <dbReference type="NCBI Taxonomy" id="2790656"/>
    <lineage>
        <taxon>Bacteria</taxon>
        <taxon>Pseudomonadati</taxon>
        <taxon>Campylobacterota</taxon>
        <taxon>Epsilonproteobacteria</taxon>
        <taxon>Campylobacterales</taxon>
        <taxon>Campylobacteraceae</taxon>
        <taxon>Campylobacter</taxon>
    </lineage>
</organism>
<evidence type="ECO:0000256" key="2">
    <source>
        <dbReference type="ARBA" id="ARBA00009288"/>
    </source>
</evidence>
<keyword evidence="4" id="KW-0349">Heme</keyword>
<dbReference type="PANTHER" id="PTHR30633:SF0">
    <property type="entry name" value="CYTOCHROME C-552"/>
    <property type="match status" value="1"/>
</dbReference>
<dbReference type="CDD" id="cd00548">
    <property type="entry name" value="NrfA-like"/>
    <property type="match status" value="1"/>
</dbReference>
<feature type="transmembrane region" description="Helical" evidence="11">
    <location>
        <begin position="6"/>
        <end position="26"/>
    </location>
</feature>
<evidence type="ECO:0000256" key="11">
    <source>
        <dbReference type="SAM" id="Phobius"/>
    </source>
</evidence>
<evidence type="ECO:0000256" key="1">
    <source>
        <dbReference type="ARBA" id="ARBA00004196"/>
    </source>
</evidence>
<keyword evidence="11" id="KW-0812">Transmembrane</keyword>
<evidence type="ECO:0000256" key="10">
    <source>
        <dbReference type="ARBA" id="ARBA00049131"/>
    </source>
</evidence>
<evidence type="ECO:0000313" key="12">
    <source>
        <dbReference type="EMBL" id="CAD7289757.1"/>
    </source>
</evidence>
<sequence>MKNKLLYSVVFILAVIAGAALFALFTDINDKKNQERHYPLMLNKVSDTNPDIREWGKNFPTQYDDAVAMKDIFFETPFSGSLPYSKLMRWPAATTFWQGYAFAVDYNRPRLHFYSQIDQIETMRNNKEYLNAHGLPAFQGQPGFCVNCHTGHLTAIMNDPDYDKILQVNPTESSKLEMGFFDIDKENGEKRKLAWTKMNSIPYFDVMKMVAEKHGEDAFGGSHLGSACADCHHPDDMSLRVTRPGFVNAMVKRGYEADVKQGIKATRAEMRDYVCMQCHVEYYPGLNADLVFPWTKWPKDEPFKIEMFDEYFDEVHDNGKFVADYRHKQTDAKMIKMQHPEAELHSTSIHARSGVTCVDCHMPYKRVGATKVTTHTIQSPYADITAACKTCHMQSEDDLKERISFIQNRHAYELRNCENNLHALIEDINTARAELAKHADFAGLEAKEQKAAISEALKDALWAHRKAHIRWDFAFSENSYGFHGPQEAARITGQCQSVAREGQAILANTLNKYGINIALTQKATLPNPPEKIELHHGLVATPPSARLLQIDEDVKNRDFK</sequence>
<evidence type="ECO:0000256" key="4">
    <source>
        <dbReference type="ARBA" id="ARBA00022617"/>
    </source>
</evidence>
<dbReference type="RefSeq" id="WP_229933606.1">
    <property type="nucleotide sequence ID" value="NZ_CAJHOF010000026.1"/>
</dbReference>
<keyword evidence="9" id="KW-0408">Iron</keyword>
<gene>
    <name evidence="12" type="primary">nrfA</name>
    <name evidence="12" type="ORF">LMG7974_01840</name>
</gene>
<proteinExistence type="inferred from homology"/>
<evidence type="ECO:0000256" key="9">
    <source>
        <dbReference type="ARBA" id="ARBA00023004"/>
    </source>
</evidence>
<dbReference type="PIRSF" id="PIRSF000243">
    <property type="entry name" value="Cyt_c552"/>
    <property type="match status" value="1"/>
</dbReference>
<keyword evidence="11" id="KW-1133">Transmembrane helix</keyword>
<evidence type="ECO:0000313" key="13">
    <source>
        <dbReference type="Proteomes" id="UP000789803"/>
    </source>
</evidence>
<keyword evidence="11" id="KW-0472">Membrane</keyword>
<evidence type="ECO:0000256" key="7">
    <source>
        <dbReference type="ARBA" id="ARBA00022837"/>
    </source>
</evidence>
<accession>A0ABM8QA69</accession>